<feature type="transmembrane region" description="Helical" evidence="2">
    <location>
        <begin position="200"/>
        <end position="224"/>
    </location>
</feature>
<feature type="transmembrane region" description="Helical" evidence="2">
    <location>
        <begin position="65"/>
        <end position="82"/>
    </location>
</feature>
<feature type="transmembrane region" description="Helical" evidence="2">
    <location>
        <begin position="1066"/>
        <end position="1091"/>
    </location>
</feature>
<keyword evidence="5" id="KW-1185">Reference proteome</keyword>
<feature type="transmembrane region" description="Helical" evidence="2">
    <location>
        <begin position="976"/>
        <end position="999"/>
    </location>
</feature>
<evidence type="ECO:0000256" key="2">
    <source>
        <dbReference type="SAM" id="Phobius"/>
    </source>
</evidence>
<proteinExistence type="predicted"/>
<protein>
    <submittedName>
        <fullName evidence="4">Large tegument protein deneddylase</fullName>
    </submittedName>
</protein>
<feature type="transmembrane region" description="Helical" evidence="2">
    <location>
        <begin position="1036"/>
        <end position="1059"/>
    </location>
</feature>
<dbReference type="InterPro" id="IPR045338">
    <property type="entry name" value="DUF6535"/>
</dbReference>
<evidence type="ECO:0000259" key="3">
    <source>
        <dbReference type="Pfam" id="PF20153"/>
    </source>
</evidence>
<organism evidence="4 5">
    <name type="scientific">Rhizoctonia solani</name>
    <dbReference type="NCBI Taxonomy" id="456999"/>
    <lineage>
        <taxon>Eukaryota</taxon>
        <taxon>Fungi</taxon>
        <taxon>Dikarya</taxon>
        <taxon>Basidiomycota</taxon>
        <taxon>Agaricomycotina</taxon>
        <taxon>Agaricomycetes</taxon>
        <taxon>Cantharellales</taxon>
        <taxon>Ceratobasidiaceae</taxon>
        <taxon>Rhizoctonia</taxon>
    </lineage>
</organism>
<name>A0A0K6FYL9_9AGAM</name>
<gene>
    <name evidence="4" type="ORF">RSOLAG22IIIB_09299</name>
</gene>
<dbReference type="Pfam" id="PF20153">
    <property type="entry name" value="DUF6535"/>
    <property type="match status" value="2"/>
</dbReference>
<feature type="region of interest" description="Disordered" evidence="1">
    <location>
        <begin position="387"/>
        <end position="419"/>
    </location>
</feature>
<keyword evidence="2" id="KW-1133">Transmembrane helix</keyword>
<keyword evidence="2" id="KW-0472">Membrane</keyword>
<evidence type="ECO:0000313" key="5">
    <source>
        <dbReference type="Proteomes" id="UP000044841"/>
    </source>
</evidence>
<dbReference type="Proteomes" id="UP000044841">
    <property type="component" value="Unassembled WGS sequence"/>
</dbReference>
<dbReference type="EMBL" id="CYGV01001213">
    <property type="protein sequence ID" value="CUA71092.1"/>
    <property type="molecule type" value="Genomic_DNA"/>
</dbReference>
<feature type="compositionally biased region" description="Basic and acidic residues" evidence="1">
    <location>
        <begin position="392"/>
        <end position="408"/>
    </location>
</feature>
<evidence type="ECO:0000313" key="4">
    <source>
        <dbReference type="EMBL" id="CUA71092.1"/>
    </source>
</evidence>
<evidence type="ECO:0000256" key="1">
    <source>
        <dbReference type="SAM" id="MobiDB-lite"/>
    </source>
</evidence>
<accession>A0A0K6FYL9</accession>
<feature type="transmembrane region" description="Helical" evidence="2">
    <location>
        <begin position="144"/>
        <end position="163"/>
    </location>
</feature>
<feature type="domain" description="DUF6535" evidence="3">
    <location>
        <begin position="41"/>
        <end position="224"/>
    </location>
</feature>
<keyword evidence="2" id="KW-0812">Transmembrane</keyword>
<reference evidence="4 5" key="1">
    <citation type="submission" date="2015-07" db="EMBL/GenBank/DDBJ databases">
        <authorList>
            <person name="Noorani M."/>
        </authorList>
    </citation>
    <scope>NUCLEOTIDE SEQUENCE [LARGE SCALE GENOMIC DNA]</scope>
    <source>
        <strain evidence="4">BBA 69670</strain>
    </source>
</reference>
<sequence>MPVPTVHHTFVDPNLKPQVPNMIQEEFDEYGAELEPDARVWKTYVKEADKFDAEQVDGWNRSLDVTLIFAALFTAICTAFVIESSKSLKEDPTETAARRLDQMVGILLVVANVSDRSQLNPDELRAPISPDPFQPRPIDLCVNILWFFSLILSAAVSLIAMLAKEWCYLFMSGRIGDPWSQTKRRQQRWEGIEKWRMEQVIMILPSFIHLSFLSFAIGLCIYLADMNLGTAIPAALVTLGSILIYVASTIFPFLSLSKTICPYSTSISRFIQRPRPTSKKTTAAHESENTNRIAVQALAWLIKTSEDPKSTDIALQAVAGADPNNANQHRELLKHSDADTMISRRLIGLDSYVKHYDELSDLYTRAQAFFQPSTNAPVSSVVGPVVQSKGLSESDEKTVTGSGHESRKPSSVGSQRSLNRELQRKIRELRDTISREITAYVTSSNHIFISTSDNIQALRIGSTAASHCLRILQHGLQFQTQELFDSAIDLLDNYRNGTAYLNDREIHYLMIGTAMLLSSLLIKCPADFGARYVMRLLRIADRAADGQRQLPLEYLSLPLVVYALSQHDYPGWTQPPPLSATSRAERAIEVITYYAAHPGRLSQDSPFMINLALLELISNPEEYNLDGGDIVAISEAFAPTTNGQTRIYTFPEHTLHDSFSSSVKSTDKVISNGRSGPLGKDAITIACLTVLNRTGMDQKVNDQPLGEVYAFVVECVLTLSYSGPEVYGPNTALDLMEKFHDSAHPGRIQNLIPNLAQSLDKRGTFARLRQATNLQATEEGSNFVIKLFATGQAWFFIDLVIKSKLTDNEDWRRCLSSFVEDKHLWDSSEYAMRVLGEYRSNLAGQYRAMWTKYNDANITPEKFDEYGAELRPEARVWKTYMNEAEKFDKEKVEEWKNSLDVTLIFATLFTAICTTFVVDSAKTLQEDTAGTAARRLDQITQILLVIANVSDSQSLDATALSAPISPDPFEPRVVDVWVNALWFFSLILSAAVALLAILAKEWCYIFMSDRSGDVWVQTKKRQQRWKGIEMWGMENLIIILPSFVHLSFISFAIGLCIYLRDLNWRVAILVSIVTLGSVVAYAASTILPFLVPSDTICPYSTSISRLARRIKKGIQNIPKPENEQISRIAVEALAWLIKTSEDPKSTDTALQAIAGADPDHTDQELLKEFKADKMVSRRLIGLDPYSQNYEDILDLYTRALAFFSPSSAKDSTSGHQKNLNGKLQKNIRSLRDLINKQIIEYTSSDGFLPTPEHIQALRIGSTAASHCLRALTQGEKTQTQQQFDAAIGLLEGYRNDQHLGDKEIDYLMKGTAMLLFSLFIDTTAGIREEHILRLLRLARRVEEGQQPLRLEYLGLPLIVYALSRHGYPDLSQPPNASPTPSAERAIEVIAHYLSNHKELPIVAPLMTNLGLLELLSDQGQYKLEDEDIVTISEDFDPMVQAPANTRIHTFPPDNYPYISSRIVQSIAAMVSSQQKQALKKETAATACLTVLNRAVVNCSLADTSSVEVYAFVIECVLTLPSTTESYGPNSALDLMQKFHDSNGQPTQIPITHLVKCLGEREIFEKLKSGTELDVPKASSDPNFTPNFKKKLFAAGQAWYLVDLVIRSGVTNKEDWRTDLNYFVEAERLWDISDTAIGGSIFEDWKKKLAKQFNDTSEINTVVRRHPYLKTLSELLPSAGGGKGDLPATGAQ</sequence>
<feature type="transmembrane region" description="Helical" evidence="2">
    <location>
        <begin position="230"/>
        <end position="254"/>
    </location>
</feature>
<feature type="domain" description="DUF6535" evidence="3">
    <location>
        <begin position="877"/>
        <end position="1059"/>
    </location>
</feature>